<proteinExistence type="predicted"/>
<gene>
    <name evidence="1" type="ORF">CEN44_14630</name>
</gene>
<keyword evidence="2" id="KW-1185">Reference proteome</keyword>
<sequence length="61" mass="6383">MTLPTKEIVLAPGEGNHLVIGDSEVTFKAIGADTHGHLGIFENLIPPGGSRAASLSWDICK</sequence>
<dbReference type="AlphaFoldDB" id="A0A2N6K1U6"/>
<dbReference type="EMBL" id="NRQW01000322">
    <property type="protein sequence ID" value="PLZ88776.1"/>
    <property type="molecule type" value="Genomic_DNA"/>
</dbReference>
<protein>
    <submittedName>
        <fullName evidence="1">Uncharacterized protein</fullName>
    </submittedName>
</protein>
<accession>A0A2N6K1U6</accession>
<comment type="caution">
    <text evidence="1">The sequence shown here is derived from an EMBL/GenBank/DDBJ whole genome shotgun (WGS) entry which is preliminary data.</text>
</comment>
<dbReference type="Gene3D" id="2.60.120.10">
    <property type="entry name" value="Jelly Rolls"/>
    <property type="match status" value="1"/>
</dbReference>
<dbReference type="InterPro" id="IPR014710">
    <property type="entry name" value="RmlC-like_jellyroll"/>
</dbReference>
<reference evidence="1 2" key="1">
    <citation type="submission" date="2017-08" db="EMBL/GenBank/DDBJ databases">
        <title>Genomes of Fischerella (Mastigocladus) sp. strains.</title>
        <authorList>
            <person name="Miller S.R."/>
        </authorList>
    </citation>
    <scope>NUCLEOTIDE SEQUENCE [LARGE SCALE GENOMIC DNA]</scope>
    <source>
        <strain evidence="1 2">CCMEE 5323</strain>
    </source>
</reference>
<evidence type="ECO:0000313" key="1">
    <source>
        <dbReference type="EMBL" id="PLZ88776.1"/>
    </source>
</evidence>
<organism evidence="1 2">
    <name type="scientific">Fischerella muscicola CCMEE 5323</name>
    <dbReference type="NCBI Taxonomy" id="2019572"/>
    <lineage>
        <taxon>Bacteria</taxon>
        <taxon>Bacillati</taxon>
        <taxon>Cyanobacteriota</taxon>
        <taxon>Cyanophyceae</taxon>
        <taxon>Nostocales</taxon>
        <taxon>Hapalosiphonaceae</taxon>
        <taxon>Fischerella</taxon>
    </lineage>
</organism>
<evidence type="ECO:0000313" key="2">
    <source>
        <dbReference type="Proteomes" id="UP000235036"/>
    </source>
</evidence>
<name>A0A2N6K1U6_FISMU</name>
<dbReference type="RefSeq" id="WP_016869381.1">
    <property type="nucleotide sequence ID" value="NZ_CAWNVR010000425.1"/>
</dbReference>
<dbReference type="Proteomes" id="UP000235036">
    <property type="component" value="Unassembled WGS sequence"/>
</dbReference>